<evidence type="ECO:0000313" key="1">
    <source>
        <dbReference type="EMBL" id="SHF01848.1"/>
    </source>
</evidence>
<keyword evidence="2" id="KW-1185">Reference proteome</keyword>
<protein>
    <submittedName>
        <fullName evidence="1">RHS repeat-associated core domain-containing protein</fullName>
    </submittedName>
</protein>
<dbReference type="InterPro" id="IPR022385">
    <property type="entry name" value="Rhs_assc_core"/>
</dbReference>
<reference evidence="2" key="1">
    <citation type="submission" date="2016-11" db="EMBL/GenBank/DDBJ databases">
        <authorList>
            <person name="Varghese N."/>
            <person name="Submissions S."/>
        </authorList>
    </citation>
    <scope>NUCLEOTIDE SEQUENCE [LARGE SCALE GENOMIC DNA]</scope>
    <source>
        <strain evidence="2">DSM 26898</strain>
    </source>
</reference>
<dbReference type="EMBL" id="FQVO01000007">
    <property type="protein sequence ID" value="SHF01848.1"/>
    <property type="molecule type" value="Genomic_DNA"/>
</dbReference>
<sequence length="338" mass="37975">MRLAFYRDASGNAAVDKATDYYPFGMEFGNAMSYGSISPNYFYTYNGKEQQQETQWLDYGARFYMPDIERWGVVDPLAEKHPDLNPIMYANNNPIRFVDPDGMDWVEAANGDITWRDDVTAKNHKEKGVLQKGEIYRGIYYERTKTWDNKKHKGLVLETYHTYGKMSYAEQVGLEINVNGDASATGRKDKIGRDAYFAEGTMQVKALFDNGKSAVLQTVDVNSGPWDYGPTPNGEYSASGIVDTNESGMVRDGVGFKVLLNNNTTLNRTGLRIHPDQNPSLGTAGCIGICENSKELKDFRNVVRNYFNKTTVPFKVNINFRNNPNYNRPSGGKATSGQ</sequence>
<dbReference type="AlphaFoldDB" id="A0A1M4Y7Z9"/>
<dbReference type="STRING" id="1302685.SAMN05444408_107175"/>
<dbReference type="PANTHER" id="PTHR32305:SF15">
    <property type="entry name" value="PROTEIN RHSA-RELATED"/>
    <property type="match status" value="1"/>
</dbReference>
<gene>
    <name evidence="1" type="ORF">SAMN05444408_107175</name>
</gene>
<dbReference type="NCBIfam" id="TIGR03696">
    <property type="entry name" value="Rhs_assc_core"/>
    <property type="match status" value="1"/>
</dbReference>
<dbReference type="Proteomes" id="UP000184236">
    <property type="component" value="Unassembled WGS sequence"/>
</dbReference>
<proteinExistence type="predicted"/>
<dbReference type="Gene3D" id="2.180.10.10">
    <property type="entry name" value="RHS repeat-associated core"/>
    <property type="match status" value="1"/>
</dbReference>
<dbReference type="InterPro" id="IPR050708">
    <property type="entry name" value="T6SS_VgrG/RHS"/>
</dbReference>
<dbReference type="PANTHER" id="PTHR32305">
    <property type="match status" value="1"/>
</dbReference>
<organism evidence="1 2">
    <name type="scientific">Chryseobacterium takakiae</name>
    <dbReference type="NCBI Taxonomy" id="1302685"/>
    <lineage>
        <taxon>Bacteria</taxon>
        <taxon>Pseudomonadati</taxon>
        <taxon>Bacteroidota</taxon>
        <taxon>Flavobacteriia</taxon>
        <taxon>Flavobacteriales</taxon>
        <taxon>Weeksellaceae</taxon>
        <taxon>Chryseobacterium group</taxon>
        <taxon>Chryseobacterium</taxon>
    </lineage>
</organism>
<evidence type="ECO:0000313" key="2">
    <source>
        <dbReference type="Proteomes" id="UP000184236"/>
    </source>
</evidence>
<name>A0A1M4Y7Z9_9FLAO</name>
<accession>A0A1M4Y7Z9</accession>